<keyword evidence="2" id="KW-1185">Reference proteome</keyword>
<proteinExistence type="predicted"/>
<protein>
    <recommendedName>
        <fullName evidence="3">YpjP-like protein</fullName>
    </recommendedName>
</protein>
<dbReference type="Proteomes" id="UP000654670">
    <property type="component" value="Unassembled WGS sequence"/>
</dbReference>
<dbReference type="AlphaFoldDB" id="A0A917W2C3"/>
<comment type="caution">
    <text evidence="1">The sequence shown here is derived from an EMBL/GenBank/DDBJ whole genome shotgun (WGS) entry which is preliminary data.</text>
</comment>
<evidence type="ECO:0000313" key="2">
    <source>
        <dbReference type="Proteomes" id="UP000654670"/>
    </source>
</evidence>
<gene>
    <name evidence="1" type="ORF">GCM10007968_16770</name>
</gene>
<organism evidence="1 2">
    <name type="scientific">Sporolactobacillus putidus</name>
    <dbReference type="NCBI Taxonomy" id="492735"/>
    <lineage>
        <taxon>Bacteria</taxon>
        <taxon>Bacillati</taxon>
        <taxon>Bacillota</taxon>
        <taxon>Bacilli</taxon>
        <taxon>Bacillales</taxon>
        <taxon>Sporolactobacillaceae</taxon>
        <taxon>Sporolactobacillus</taxon>
    </lineage>
</organism>
<reference evidence="1" key="2">
    <citation type="submission" date="2020-09" db="EMBL/GenBank/DDBJ databases">
        <authorList>
            <person name="Sun Q."/>
            <person name="Ohkuma M."/>
        </authorList>
    </citation>
    <scope>NUCLEOTIDE SEQUENCE</scope>
    <source>
        <strain evidence="1">JCM 15325</strain>
    </source>
</reference>
<reference evidence="1" key="1">
    <citation type="journal article" date="2014" name="Int. J. Syst. Evol. Microbiol.">
        <title>Complete genome sequence of Corynebacterium casei LMG S-19264T (=DSM 44701T), isolated from a smear-ripened cheese.</title>
        <authorList>
            <consortium name="US DOE Joint Genome Institute (JGI-PGF)"/>
            <person name="Walter F."/>
            <person name="Albersmeier A."/>
            <person name="Kalinowski J."/>
            <person name="Ruckert C."/>
        </authorList>
    </citation>
    <scope>NUCLEOTIDE SEQUENCE</scope>
    <source>
        <strain evidence="1">JCM 15325</strain>
    </source>
</reference>
<name>A0A917W2C3_9BACL</name>
<evidence type="ECO:0000313" key="1">
    <source>
        <dbReference type="EMBL" id="GGL53368.1"/>
    </source>
</evidence>
<dbReference type="Pfam" id="PF14005">
    <property type="entry name" value="YpjP"/>
    <property type="match status" value="1"/>
</dbReference>
<dbReference type="EMBL" id="BMOK01000006">
    <property type="protein sequence ID" value="GGL53368.1"/>
    <property type="molecule type" value="Genomic_DNA"/>
</dbReference>
<dbReference type="RefSeq" id="WP_188802655.1">
    <property type="nucleotide sequence ID" value="NZ_BMOK01000006.1"/>
</dbReference>
<sequence>MIPVLLKKCLVVLVAVLTLGTVVPNLPANHVGKQLDKGSLQREQSRVPAIGPFKREEEDRDGLETGEGSWEKAVRKDSSKDRLIDAFSIYAVSEAQDQGLYKFGSRVTDQIGDQYVKEIAPAFAVAVREVSRSHDKNWVRNLAVTHSPSPGMGERILHVYQTDTGQDVLKLHVRRDHPPLDGYWFNFHYHTALDGFEKHHELKKVYWGKNMPPRWRA</sequence>
<accession>A0A917W2C3</accession>
<dbReference type="InterPro" id="IPR025616">
    <property type="entry name" value="YpjP"/>
</dbReference>
<evidence type="ECO:0008006" key="3">
    <source>
        <dbReference type="Google" id="ProtNLM"/>
    </source>
</evidence>